<evidence type="ECO:0000313" key="2">
    <source>
        <dbReference type="Proteomes" id="UP000799764"/>
    </source>
</evidence>
<dbReference type="EMBL" id="MU001500">
    <property type="protein sequence ID" value="KAF2444653.1"/>
    <property type="molecule type" value="Genomic_DNA"/>
</dbReference>
<evidence type="ECO:0000313" key="1">
    <source>
        <dbReference type="EMBL" id="KAF2444653.1"/>
    </source>
</evidence>
<organism evidence="1 2">
    <name type="scientific">Karstenula rhodostoma CBS 690.94</name>
    <dbReference type="NCBI Taxonomy" id="1392251"/>
    <lineage>
        <taxon>Eukaryota</taxon>
        <taxon>Fungi</taxon>
        <taxon>Dikarya</taxon>
        <taxon>Ascomycota</taxon>
        <taxon>Pezizomycotina</taxon>
        <taxon>Dothideomycetes</taxon>
        <taxon>Pleosporomycetidae</taxon>
        <taxon>Pleosporales</taxon>
        <taxon>Massarineae</taxon>
        <taxon>Didymosphaeriaceae</taxon>
        <taxon>Karstenula</taxon>
    </lineage>
</organism>
<proteinExistence type="predicted"/>
<reference evidence="1" key="1">
    <citation type="journal article" date="2020" name="Stud. Mycol.">
        <title>101 Dothideomycetes genomes: a test case for predicting lifestyles and emergence of pathogens.</title>
        <authorList>
            <person name="Haridas S."/>
            <person name="Albert R."/>
            <person name="Binder M."/>
            <person name="Bloem J."/>
            <person name="Labutti K."/>
            <person name="Salamov A."/>
            <person name="Andreopoulos B."/>
            <person name="Baker S."/>
            <person name="Barry K."/>
            <person name="Bills G."/>
            <person name="Bluhm B."/>
            <person name="Cannon C."/>
            <person name="Castanera R."/>
            <person name="Culley D."/>
            <person name="Daum C."/>
            <person name="Ezra D."/>
            <person name="Gonzalez J."/>
            <person name="Henrissat B."/>
            <person name="Kuo A."/>
            <person name="Liang C."/>
            <person name="Lipzen A."/>
            <person name="Lutzoni F."/>
            <person name="Magnuson J."/>
            <person name="Mondo S."/>
            <person name="Nolan M."/>
            <person name="Ohm R."/>
            <person name="Pangilinan J."/>
            <person name="Park H.-J."/>
            <person name="Ramirez L."/>
            <person name="Alfaro M."/>
            <person name="Sun H."/>
            <person name="Tritt A."/>
            <person name="Yoshinaga Y."/>
            <person name="Zwiers L.-H."/>
            <person name="Turgeon B."/>
            <person name="Goodwin S."/>
            <person name="Spatafora J."/>
            <person name="Crous P."/>
            <person name="Grigoriev I."/>
        </authorList>
    </citation>
    <scope>NUCLEOTIDE SEQUENCE</scope>
    <source>
        <strain evidence="1">CBS 690.94</strain>
    </source>
</reference>
<sequence length="232" mass="26289">MQSAAESINLRGGVKLHERKRVKEAFALLAQPAQPAQPPNGKKSKRREDYRLFLQHLNERCGSQPVVVSVVGVGQSVITSMKEHDRLRLPVEIQRHERDFTSPTLQALAEECRRQGKTGIRYENIRCLNKLDSLKKDAVEVLSNLSTQSRRPSLPKLSLTELPAIPLQVFGSQTSRVFELTLEDAQAIITSHQVTGRVLLMEPHSMQTLPFITISLSEELCRYFTAQRNRVR</sequence>
<name>A0A9P4UCS1_9PLEO</name>
<dbReference type="AlphaFoldDB" id="A0A9P4UCS1"/>
<protein>
    <submittedName>
        <fullName evidence="1">Uncharacterized protein</fullName>
    </submittedName>
</protein>
<keyword evidence="2" id="KW-1185">Reference proteome</keyword>
<gene>
    <name evidence="1" type="ORF">P171DRAFT_279586</name>
</gene>
<comment type="caution">
    <text evidence="1">The sequence shown here is derived from an EMBL/GenBank/DDBJ whole genome shotgun (WGS) entry which is preliminary data.</text>
</comment>
<dbReference type="Proteomes" id="UP000799764">
    <property type="component" value="Unassembled WGS sequence"/>
</dbReference>
<dbReference type="OrthoDB" id="3789336at2759"/>
<accession>A0A9P4UCS1</accession>